<dbReference type="InterPro" id="IPR050557">
    <property type="entry name" value="RTX_toxin/Mannuronan_C5-epim"/>
</dbReference>
<dbReference type="RefSeq" id="WP_201663104.1">
    <property type="nucleotide sequence ID" value="NZ_JAEQNC010000014.1"/>
</dbReference>
<dbReference type="Pfam" id="PF00353">
    <property type="entry name" value="HemolysinCabind"/>
    <property type="match status" value="1"/>
</dbReference>
<dbReference type="Gene3D" id="2.150.10.10">
    <property type="entry name" value="Serralysin-like metalloprotease, C-terminal"/>
    <property type="match status" value="1"/>
</dbReference>
<dbReference type="SUPFAM" id="SSF51120">
    <property type="entry name" value="beta-Roll"/>
    <property type="match status" value="1"/>
</dbReference>
<sequence>MSFGIYVVGDKNTINIGAKSSITAGAGVYAAEANGVKVSNRGDIASTNVGIAVGERGTVVNSGEIMSFAGVGAGADSTVTNMAGGRIIGGAGGAVSFAGVGSNRLVNDGFIAAAGGLIAIRDDVGRSTIINTGTIEGAVLLGAGNDFFDTSKGVFRGIAAGGTGDDTYVTSGKLTVIEADAEGTDTVRSSASFTLAANVEALILNGEANINGTGSADNNVITGNAGNNVLKGMKGDDHLRGGNGTDTLVGGAGADILSGQGGTDTFVFTKVSDSSAVVSDMISDFSHQQHDTIDLAAIDANELVSGNQAFKFIGGAEFHGKLGELRFEKQVGVTIVQGDTDGDGDADLVIALQGNHQLTKFDFEL</sequence>
<keyword evidence="4" id="KW-1185">Reference proteome</keyword>
<comment type="caution">
    <text evidence="3">The sequence shown here is derived from an EMBL/GenBank/DDBJ whole genome shotgun (WGS) entry which is preliminary data.</text>
</comment>
<dbReference type="InterPro" id="IPR011049">
    <property type="entry name" value="Serralysin-like_metalloprot_C"/>
</dbReference>
<dbReference type="GO" id="GO:0005509">
    <property type="term" value="F:calcium ion binding"/>
    <property type="evidence" value="ECO:0007669"/>
    <property type="project" value="InterPro"/>
</dbReference>
<evidence type="ECO:0000313" key="3">
    <source>
        <dbReference type="EMBL" id="MBL0374553.1"/>
    </source>
</evidence>
<dbReference type="InterPro" id="IPR018511">
    <property type="entry name" value="Hemolysin-typ_Ca-bd_CS"/>
</dbReference>
<dbReference type="Proteomes" id="UP000633219">
    <property type="component" value="Unassembled WGS sequence"/>
</dbReference>
<dbReference type="PRINTS" id="PR00313">
    <property type="entry name" value="CABNDNGRPT"/>
</dbReference>
<protein>
    <submittedName>
        <fullName evidence="3">Calcium-binding protein</fullName>
    </submittedName>
</protein>
<organism evidence="3 4">
    <name type="scientific">Rhizobium setariae</name>
    <dbReference type="NCBI Taxonomy" id="2801340"/>
    <lineage>
        <taxon>Bacteria</taxon>
        <taxon>Pseudomonadati</taxon>
        <taxon>Pseudomonadota</taxon>
        <taxon>Alphaproteobacteria</taxon>
        <taxon>Hyphomicrobiales</taxon>
        <taxon>Rhizobiaceae</taxon>
        <taxon>Rhizobium/Agrobacterium group</taxon>
        <taxon>Rhizobium</taxon>
    </lineage>
</organism>
<dbReference type="PROSITE" id="PS00330">
    <property type="entry name" value="HEMOLYSIN_CALCIUM"/>
    <property type="match status" value="1"/>
</dbReference>
<accession>A0A936YRV7</accession>
<proteinExistence type="predicted"/>
<evidence type="ECO:0000256" key="1">
    <source>
        <dbReference type="ARBA" id="ARBA00004613"/>
    </source>
</evidence>
<evidence type="ECO:0000313" key="4">
    <source>
        <dbReference type="Proteomes" id="UP000633219"/>
    </source>
</evidence>
<dbReference type="EMBL" id="JAEQNC010000014">
    <property type="protein sequence ID" value="MBL0374553.1"/>
    <property type="molecule type" value="Genomic_DNA"/>
</dbReference>
<reference evidence="3" key="1">
    <citation type="submission" date="2021-01" db="EMBL/GenBank/DDBJ databases">
        <title>Rhizobium sp. strain KVB221 16S ribosomal RNA gene Genome sequencing and assembly.</title>
        <authorList>
            <person name="Kang M."/>
        </authorList>
    </citation>
    <scope>NUCLEOTIDE SEQUENCE</scope>
    <source>
        <strain evidence="3">KVB221</strain>
    </source>
</reference>
<gene>
    <name evidence="3" type="ORF">JJB09_21300</name>
</gene>
<dbReference type="PANTHER" id="PTHR38340">
    <property type="entry name" value="S-LAYER PROTEIN"/>
    <property type="match status" value="1"/>
</dbReference>
<comment type="subcellular location">
    <subcellularLocation>
        <location evidence="1">Secreted</location>
    </subcellularLocation>
</comment>
<dbReference type="AlphaFoldDB" id="A0A936YRV7"/>
<dbReference type="InterPro" id="IPR001343">
    <property type="entry name" value="Hemolysn_Ca-bd"/>
</dbReference>
<evidence type="ECO:0000256" key="2">
    <source>
        <dbReference type="ARBA" id="ARBA00022525"/>
    </source>
</evidence>
<keyword evidence="2" id="KW-0964">Secreted</keyword>
<dbReference type="PANTHER" id="PTHR38340:SF1">
    <property type="entry name" value="S-LAYER PROTEIN"/>
    <property type="match status" value="1"/>
</dbReference>
<dbReference type="GO" id="GO:0005615">
    <property type="term" value="C:extracellular space"/>
    <property type="evidence" value="ECO:0007669"/>
    <property type="project" value="InterPro"/>
</dbReference>
<name>A0A936YRV7_9HYPH</name>